<comment type="caution">
    <text evidence="1">The sequence shown here is derived from an EMBL/GenBank/DDBJ whole genome shotgun (WGS) entry which is preliminary data.</text>
</comment>
<sequence length="173" mass="18468">MAPSSSSPSVPPASMEYFSSGLILGSGHHHQTHFPIQSNSHPFTHNHNHHHQEFSFVPDHLISPAGSNGGFNLDFNMSTSSGAGAAVASGGFSGFNRGTLQSNSTNHHQSFLTNLQRFPTSENGGGGGAQFLFGALPAENHNPNHSNNNNHQFQLYYENGGCRNSDQKGKGKN</sequence>
<dbReference type="EMBL" id="CABITT030000007">
    <property type="protein sequence ID" value="VVB12604.1"/>
    <property type="molecule type" value="Genomic_DNA"/>
</dbReference>
<protein>
    <submittedName>
        <fullName evidence="1">Uncharacterized protein</fullName>
    </submittedName>
</protein>
<reference evidence="1" key="1">
    <citation type="submission" date="2019-07" db="EMBL/GenBank/DDBJ databases">
        <authorList>
            <person name="Dittberner H."/>
        </authorList>
    </citation>
    <scope>NUCLEOTIDE SEQUENCE [LARGE SCALE GENOMIC DNA]</scope>
</reference>
<dbReference type="AlphaFoldDB" id="A0A565CG88"/>
<dbReference type="Proteomes" id="UP000489600">
    <property type="component" value="Unassembled WGS sequence"/>
</dbReference>
<gene>
    <name evidence="1" type="ORF">ANE_LOCUS23048</name>
</gene>
<organism evidence="1 2">
    <name type="scientific">Arabis nemorensis</name>
    <dbReference type="NCBI Taxonomy" id="586526"/>
    <lineage>
        <taxon>Eukaryota</taxon>
        <taxon>Viridiplantae</taxon>
        <taxon>Streptophyta</taxon>
        <taxon>Embryophyta</taxon>
        <taxon>Tracheophyta</taxon>
        <taxon>Spermatophyta</taxon>
        <taxon>Magnoliopsida</taxon>
        <taxon>eudicotyledons</taxon>
        <taxon>Gunneridae</taxon>
        <taxon>Pentapetalae</taxon>
        <taxon>rosids</taxon>
        <taxon>malvids</taxon>
        <taxon>Brassicales</taxon>
        <taxon>Brassicaceae</taxon>
        <taxon>Arabideae</taxon>
        <taxon>Arabis</taxon>
    </lineage>
</organism>
<accession>A0A565CG88</accession>
<proteinExistence type="predicted"/>
<keyword evidence="2" id="KW-1185">Reference proteome</keyword>
<name>A0A565CG88_9BRAS</name>
<evidence type="ECO:0000313" key="1">
    <source>
        <dbReference type="EMBL" id="VVB12604.1"/>
    </source>
</evidence>
<evidence type="ECO:0000313" key="2">
    <source>
        <dbReference type="Proteomes" id="UP000489600"/>
    </source>
</evidence>